<dbReference type="InterPro" id="IPR046350">
    <property type="entry name" value="Cystatin_sf"/>
</dbReference>
<accession>A0ABD3Y1Z1</accession>
<dbReference type="EMBL" id="JJNZ01000283">
    <property type="protein sequence ID" value="KDC44967.1"/>
    <property type="molecule type" value="Genomic_DNA"/>
</dbReference>
<sequence>IFDQAMEGFVGVKYTPQSVSTQVVAGMNYRFKSLASMPPSDVVWEAIVEIYQPLNGSRPYVTGITRL</sequence>
<proteinExistence type="predicted"/>
<protein>
    <submittedName>
        <fullName evidence="1">Uncharacterized protein</fullName>
    </submittedName>
</protein>
<reference evidence="1 2" key="1">
    <citation type="submission" date="2014-04" db="EMBL/GenBank/DDBJ databases">
        <title>Pseudoalteromonas galatheae sp. nov., isolated from a deep-sea polychaete near Canal Concepcion, Chile.</title>
        <authorList>
            <person name="Machado H.R."/>
            <person name="Gram L."/>
            <person name="Vynne N.G."/>
        </authorList>
    </citation>
    <scope>NUCLEOTIDE SEQUENCE [LARGE SCALE GENOMIC DNA]</scope>
    <source>
        <strain evidence="1 2">KMM216</strain>
    </source>
</reference>
<feature type="non-terminal residue" evidence="1">
    <location>
        <position position="1"/>
    </location>
</feature>
<comment type="caution">
    <text evidence="1">The sequence shown here is derived from an EMBL/GenBank/DDBJ whole genome shotgun (WGS) entry which is preliminary data.</text>
</comment>
<dbReference type="AlphaFoldDB" id="A0ABD3Y1Z1"/>
<dbReference type="RefSeq" id="WP_033032808.1">
    <property type="nucleotide sequence ID" value="NZ_JJNZ01000283.1"/>
</dbReference>
<evidence type="ECO:0000313" key="2">
    <source>
        <dbReference type="Proteomes" id="UP000027154"/>
    </source>
</evidence>
<dbReference type="Proteomes" id="UP000027154">
    <property type="component" value="Unassembled WGS sequence"/>
</dbReference>
<gene>
    <name evidence="1" type="ORF">DC53_21955</name>
</gene>
<organism evidence="1 2">
    <name type="scientific">Pseudoalteromonas fuliginea</name>
    <dbReference type="NCBI Taxonomy" id="1872678"/>
    <lineage>
        <taxon>Bacteria</taxon>
        <taxon>Pseudomonadati</taxon>
        <taxon>Pseudomonadota</taxon>
        <taxon>Gammaproteobacteria</taxon>
        <taxon>Alteromonadales</taxon>
        <taxon>Pseudoalteromonadaceae</taxon>
        <taxon>Pseudoalteromonas</taxon>
    </lineage>
</organism>
<dbReference type="SUPFAM" id="SSF54403">
    <property type="entry name" value="Cystatin/monellin"/>
    <property type="match status" value="1"/>
</dbReference>
<name>A0ABD3Y1Z1_9GAMM</name>
<evidence type="ECO:0000313" key="1">
    <source>
        <dbReference type="EMBL" id="KDC44967.1"/>
    </source>
</evidence>